<reference evidence="3" key="1">
    <citation type="journal article" date="2019" name="Int. J. Syst. Evol. Microbiol.">
        <title>The Global Catalogue of Microorganisms (GCM) 10K type strain sequencing project: providing services to taxonomists for standard genome sequencing and annotation.</title>
        <authorList>
            <consortium name="The Broad Institute Genomics Platform"/>
            <consortium name="The Broad Institute Genome Sequencing Center for Infectious Disease"/>
            <person name="Wu L."/>
            <person name="Ma J."/>
        </authorList>
    </citation>
    <scope>NUCLEOTIDE SEQUENCE [LARGE SCALE GENOMIC DNA]</scope>
    <source>
        <strain evidence="3">CGMCC 4.7177</strain>
    </source>
</reference>
<evidence type="ECO:0000313" key="3">
    <source>
        <dbReference type="Proteomes" id="UP001597218"/>
    </source>
</evidence>
<evidence type="ECO:0000313" key="2">
    <source>
        <dbReference type="EMBL" id="MFD1929557.1"/>
    </source>
</evidence>
<gene>
    <name evidence="2" type="ORF">ACFSFY_16055</name>
</gene>
<name>A0ABW4SJ19_9BACL</name>
<dbReference type="InterPro" id="IPR052967">
    <property type="entry name" value="Stress_Response_Assoc"/>
</dbReference>
<feature type="domain" description="General stress protein 17M-like" evidence="1">
    <location>
        <begin position="6"/>
        <end position="99"/>
    </location>
</feature>
<evidence type="ECO:0000259" key="1">
    <source>
        <dbReference type="Pfam" id="PF11181"/>
    </source>
</evidence>
<sequence>MADKKIIGTYQSEHEVLDKIDELRVQGFSENDIYVVTSDTDSLSMVRGRTDVDLKSSEGTWMDRFIAFISGDEPVKAAFSNMGFTEEESDRFYNEVKRGRILLYVDRDYNHVAYSHDSEIVNEHLDANVGSNSTVDYSGNSKNIYADIDATIEQEDRLRMQEGRLMGNNEQIQAGEGNSEKPIIAEQPIMEVPVSFDEVNMESQPVHNDAEDIPKMEDEIEITEHTALNEDHIVGKHEKFDPELERERLLAKSLIDPNRLL</sequence>
<dbReference type="PANTHER" id="PTHR38463:SF1">
    <property type="entry name" value="STRESS RESPONSE PROTEIN YSNF"/>
    <property type="match status" value="1"/>
</dbReference>
<dbReference type="InterPro" id="IPR025889">
    <property type="entry name" value="GSP17M-like_dom"/>
</dbReference>
<comment type="caution">
    <text evidence="2">The sequence shown here is derived from an EMBL/GenBank/DDBJ whole genome shotgun (WGS) entry which is preliminary data.</text>
</comment>
<dbReference type="PANTHER" id="PTHR38463">
    <property type="entry name" value="STRESS RESPONSE PROTEIN YSNF"/>
    <property type="match status" value="1"/>
</dbReference>
<dbReference type="Proteomes" id="UP001597218">
    <property type="component" value="Unassembled WGS sequence"/>
</dbReference>
<protein>
    <submittedName>
        <fullName evidence="2">General stress protein</fullName>
    </submittedName>
</protein>
<dbReference type="Pfam" id="PF11181">
    <property type="entry name" value="YflT"/>
    <property type="match status" value="1"/>
</dbReference>
<dbReference type="EMBL" id="JBHUGI010000035">
    <property type="protein sequence ID" value="MFD1929557.1"/>
    <property type="molecule type" value="Genomic_DNA"/>
</dbReference>
<dbReference type="RefSeq" id="WP_381539801.1">
    <property type="nucleotide sequence ID" value="NZ_JBHUGI010000035.1"/>
</dbReference>
<keyword evidence="3" id="KW-1185">Reference proteome</keyword>
<organism evidence="2 3">
    <name type="scientific">Sporosarcina siberiensis</name>
    <dbReference type="NCBI Taxonomy" id="1365606"/>
    <lineage>
        <taxon>Bacteria</taxon>
        <taxon>Bacillati</taxon>
        <taxon>Bacillota</taxon>
        <taxon>Bacilli</taxon>
        <taxon>Bacillales</taxon>
        <taxon>Caryophanaceae</taxon>
        <taxon>Sporosarcina</taxon>
    </lineage>
</organism>
<accession>A0ABW4SJ19</accession>
<proteinExistence type="predicted"/>